<reference evidence="10 11" key="1">
    <citation type="submission" date="2013-12" db="EMBL/GenBank/DDBJ databases">
        <title>Comparative genomics of relapsing fever spirochetes.</title>
        <authorList>
            <person name="Schwan T.G."/>
            <person name="Raffel S.J."/>
            <person name="Porcella S.F."/>
        </authorList>
    </citation>
    <scope>NUCLEOTIDE SEQUENCE [LARGE SCALE GENOMIC DNA]</scope>
    <source>
        <strain evidence="10 11">CR2A</strain>
    </source>
</reference>
<comment type="subcellular location">
    <subcellularLocation>
        <location evidence="2">Cell outer membrane</location>
        <topology evidence="2">Lipid-anchor</topology>
    </subcellularLocation>
</comment>
<evidence type="ECO:0000256" key="2">
    <source>
        <dbReference type="ARBA" id="ARBA00004459"/>
    </source>
</evidence>
<evidence type="ECO:0000256" key="3">
    <source>
        <dbReference type="ARBA" id="ARBA00008719"/>
    </source>
</evidence>
<dbReference type="Proteomes" id="UP000019148">
    <property type="component" value="Unassembled WGS sequence"/>
</dbReference>
<proteinExistence type="inferred from homology"/>
<evidence type="ECO:0000256" key="1">
    <source>
        <dbReference type="ARBA" id="ARBA00003932"/>
    </source>
</evidence>
<keyword evidence="6" id="KW-0564">Palmitate</keyword>
<evidence type="ECO:0000256" key="8">
    <source>
        <dbReference type="ARBA" id="ARBA00023288"/>
    </source>
</evidence>
<dbReference type="AlphaFoldDB" id="W6TFV0"/>
<name>W6TFV0_9SPIR</name>
<protein>
    <submittedName>
        <fullName evidence="10">Variable outer membrane protein</fullName>
    </submittedName>
</protein>
<evidence type="ECO:0000313" key="11">
    <source>
        <dbReference type="Proteomes" id="UP000019148"/>
    </source>
</evidence>
<evidence type="ECO:0000256" key="4">
    <source>
        <dbReference type="ARBA" id="ARBA00022729"/>
    </source>
</evidence>
<comment type="caution">
    <text evidence="10">The sequence shown here is derived from an EMBL/GenBank/DDBJ whole genome shotgun (WGS) entry which is preliminary data.</text>
</comment>
<accession>W6TFV0</accession>
<evidence type="ECO:0000256" key="6">
    <source>
        <dbReference type="ARBA" id="ARBA00023139"/>
    </source>
</evidence>
<dbReference type="Pfam" id="PF01441">
    <property type="entry name" value="Lipoprotein_6"/>
    <property type="match status" value="1"/>
</dbReference>
<feature type="region of interest" description="Disordered" evidence="9">
    <location>
        <begin position="1"/>
        <end position="21"/>
    </location>
</feature>
<feature type="compositionally biased region" description="Gly residues" evidence="9">
    <location>
        <begin position="1"/>
        <end position="10"/>
    </location>
</feature>
<keyword evidence="4" id="KW-0732">Signal</keyword>
<comment type="similarity">
    <text evidence="3">Belongs to the variable small protein (Vsp) family.</text>
</comment>
<organism evidence="10 11">
    <name type="scientific">Borrelia duttonii CR2A</name>
    <dbReference type="NCBI Taxonomy" id="1432657"/>
    <lineage>
        <taxon>Bacteria</taxon>
        <taxon>Pseudomonadati</taxon>
        <taxon>Spirochaetota</taxon>
        <taxon>Spirochaetia</taxon>
        <taxon>Spirochaetales</taxon>
        <taxon>Borreliaceae</taxon>
        <taxon>Borrelia</taxon>
    </lineage>
</organism>
<keyword evidence="7" id="KW-0998">Cell outer membrane</keyword>
<sequence>MMGCNSGGGIKEGEEGKGRKGDGSVVDLKVVSKKIRDAVEFAGRVKEVETLVKSVDELAKAIGKKIKDDGSLDAEANHNGSLIAGAFQVILTVETKLKELEKQDELSVEFKAKVTGVKDRCTVLVNKLKGGHAELGIEGATDENVQKAIDRTNKPNGDKGVAELIALNTAINELLKASNKIVSDVIAELVVTPTT</sequence>
<dbReference type="RefSeq" id="WP_269319268.1">
    <property type="nucleotide sequence ID" value="NZ_AZIT01000096.1"/>
</dbReference>
<gene>
    <name evidence="10" type="ORF">BDCR2A_01944</name>
</gene>
<evidence type="ECO:0000256" key="7">
    <source>
        <dbReference type="ARBA" id="ARBA00023237"/>
    </source>
</evidence>
<dbReference type="InterPro" id="IPR001800">
    <property type="entry name" value="Lipoprotein_OspC"/>
</dbReference>
<dbReference type="GO" id="GO:0009279">
    <property type="term" value="C:cell outer membrane"/>
    <property type="evidence" value="ECO:0007669"/>
    <property type="project" value="UniProtKB-SubCell"/>
</dbReference>
<dbReference type="PATRIC" id="fig|1432657.3.peg.1808"/>
<dbReference type="InterPro" id="IPR036437">
    <property type="entry name" value="OspC-like_sf"/>
</dbReference>
<keyword evidence="8" id="KW-0449">Lipoprotein</keyword>
<feature type="compositionally biased region" description="Basic and acidic residues" evidence="9">
    <location>
        <begin position="11"/>
        <end position="21"/>
    </location>
</feature>
<dbReference type="Gene3D" id="1.20.120.240">
    <property type="entry name" value="Lipoprotein, type 6"/>
    <property type="match status" value="1"/>
</dbReference>
<evidence type="ECO:0000256" key="5">
    <source>
        <dbReference type="ARBA" id="ARBA00023136"/>
    </source>
</evidence>
<dbReference type="SUPFAM" id="SSF63515">
    <property type="entry name" value="Outer surface protein C (OspC)"/>
    <property type="match status" value="1"/>
</dbReference>
<evidence type="ECO:0000313" key="10">
    <source>
        <dbReference type="EMBL" id="ETZ17138.1"/>
    </source>
</evidence>
<evidence type="ECO:0000256" key="9">
    <source>
        <dbReference type="SAM" id="MobiDB-lite"/>
    </source>
</evidence>
<comment type="function">
    <text evidence="1">The Vlp and Vsp proteins are antigenically distinct proteins, only one vlp or vsp gene is transcriptionally active at any one time. Switching between these genes is a mechanism of host immune response evasion.</text>
</comment>
<keyword evidence="5" id="KW-0472">Membrane</keyword>
<dbReference type="EMBL" id="AZIT01000096">
    <property type="protein sequence ID" value="ETZ17138.1"/>
    <property type="molecule type" value="Genomic_DNA"/>
</dbReference>